<sequence length="221" mass="21979">MHFTNVFVQALIAGSAIAAPTSLVSKRQLQTIQGALTNVQDSLTSLDTAVKALSAADPNSAANLLDASNKVQTSLKQGTTQIQGAQELSLTDALTLQQSAGGLTTAVQTVVTDLTNKKPELDKLGATSIAVDQLKSQKAVATDFSTAVVSKVPAIGQGIAQQSVDQVTQSLDQGIQALSAPAAGGAAGGAAPGAPAAPAAPAAEPAAPAAPAVFQTEVMTN</sequence>
<organism evidence="1 2">
    <name type="scientific">Colletotrichum truncatum</name>
    <name type="common">Anthracnose fungus</name>
    <name type="synonym">Colletotrichum capsici</name>
    <dbReference type="NCBI Taxonomy" id="5467"/>
    <lineage>
        <taxon>Eukaryota</taxon>
        <taxon>Fungi</taxon>
        <taxon>Dikarya</taxon>
        <taxon>Ascomycota</taxon>
        <taxon>Pezizomycotina</taxon>
        <taxon>Sordariomycetes</taxon>
        <taxon>Hypocreomycetidae</taxon>
        <taxon>Glomerellales</taxon>
        <taxon>Glomerellaceae</taxon>
        <taxon>Colletotrichum</taxon>
        <taxon>Colletotrichum truncatum species complex</taxon>
    </lineage>
</organism>
<evidence type="ECO:0000313" key="1">
    <source>
        <dbReference type="EMBL" id="KAL0938356.1"/>
    </source>
</evidence>
<keyword evidence="2" id="KW-1185">Reference proteome</keyword>
<dbReference type="EMBL" id="VUJX02000003">
    <property type="protein sequence ID" value="KAL0938356.1"/>
    <property type="molecule type" value="Genomic_DNA"/>
</dbReference>
<gene>
    <name evidence="1" type="ORF">CTRU02_204966</name>
</gene>
<proteinExistence type="predicted"/>
<accession>A0ACC3Z2P4</accession>
<evidence type="ECO:0000313" key="2">
    <source>
        <dbReference type="Proteomes" id="UP000805649"/>
    </source>
</evidence>
<protein>
    <submittedName>
        <fullName evidence="1">Cell wall protein</fullName>
    </submittedName>
</protein>
<reference evidence="1 2" key="1">
    <citation type="journal article" date="2020" name="Phytopathology">
        <title>Genome Sequence Resources of Colletotrichum truncatum, C. plurivorum, C. musicola, and C. sojae: Four Species Pathogenic to Soybean (Glycine max).</title>
        <authorList>
            <person name="Rogerio F."/>
            <person name="Boufleur T.R."/>
            <person name="Ciampi-Guillardi M."/>
            <person name="Sukno S.A."/>
            <person name="Thon M.R."/>
            <person name="Massola Junior N.S."/>
            <person name="Baroncelli R."/>
        </authorList>
    </citation>
    <scope>NUCLEOTIDE SEQUENCE [LARGE SCALE GENOMIC DNA]</scope>
    <source>
        <strain evidence="1 2">CMES1059</strain>
    </source>
</reference>
<comment type="caution">
    <text evidence="1">The sequence shown here is derived from an EMBL/GenBank/DDBJ whole genome shotgun (WGS) entry which is preliminary data.</text>
</comment>
<name>A0ACC3Z2P4_COLTU</name>
<dbReference type="Proteomes" id="UP000805649">
    <property type="component" value="Unassembled WGS sequence"/>
</dbReference>